<dbReference type="OrthoDB" id="6513042at2759"/>
<feature type="compositionally biased region" description="Low complexity" evidence="1">
    <location>
        <begin position="314"/>
        <end position="323"/>
    </location>
</feature>
<feature type="compositionally biased region" description="Polar residues" evidence="1">
    <location>
        <begin position="123"/>
        <end position="132"/>
    </location>
</feature>
<dbReference type="PANTHER" id="PTHR28535:SF1">
    <property type="entry name" value="PROTEIN ZGRF1"/>
    <property type="match status" value="1"/>
</dbReference>
<feature type="region of interest" description="Disordered" evidence="1">
    <location>
        <begin position="266"/>
        <end position="411"/>
    </location>
</feature>
<feature type="compositionally biased region" description="Pro residues" evidence="1">
    <location>
        <begin position="274"/>
        <end position="293"/>
    </location>
</feature>
<dbReference type="HOGENOM" id="CLU_437404_0_0_1"/>
<sequence length="673" mass="73547">MAFSSIPLSSQSAPIDEFVILWTADKHKKLKKWHDGYLRYHTFNKRLMVYDHLNNKVCDRFLTEYEPIDIGDELVFESHLITIEDIKGRQSQDLRPLFEKTVDRRKTHSTTATPVRRAGTEAPTGQSPTPTLLRTIRSRPPTGEIHAVYPSPAPRAPQRGISPPLPPTVPQKRTAQGTPIVQKIVYKPFNVPKLKDDIPSAALQADSTPSRPPGRSSSKRSRPTAEQDEQTGHRRREGHGELAADLFGADDDFDMLELDLDKSDFAAKPSPAISKPPPRARPNAPPPFKPPLVPDSSSKVTTGGRAQLQKRESSSPIPLVISSPIPPEVAPSASTKLKKPPRASVSPSSSENAMPADDFPEPVPFTAVQNRPTSRHDPVFSPVDDGRQGHVGDTRTASGETRQLKSLALTSAASRTRRGLLCGPSRSTATTITQSVARHESALLMPRAFGTRGADPPRKLDANRKVSGVLSVPQPGKVSSGKGTVKPGSVTMEGPRKDVNDKNKTKGAGEAAMKLKEDYRSISKPDLNAIQDERRKGNTQAKVEQTELANLAPSKAELLIGNSVKSSLSNPATARTKSNKKTEPSLQIFSSDDEELGSSDDTPAAKKTKTPARKKKALPMPQELDSTSSSDEFESLRLSGLPNRLVQESRNYKLLQKHSVSEASRVWRENEDR</sequence>
<evidence type="ECO:0000259" key="2">
    <source>
        <dbReference type="Pfam" id="PF10382"/>
    </source>
</evidence>
<reference evidence="3 4" key="1">
    <citation type="submission" date="2013-05" db="EMBL/GenBank/DDBJ databases">
        <title>Drechslerella stenobrocha genome reveals carnivorous origination and mechanical trapping mechanism of predatory fungi.</title>
        <authorList>
            <person name="Liu X."/>
            <person name="Zhang W."/>
            <person name="Liu K."/>
        </authorList>
    </citation>
    <scope>NUCLEOTIDE SEQUENCE [LARGE SCALE GENOMIC DNA]</scope>
    <source>
        <strain evidence="3 4">248</strain>
    </source>
</reference>
<dbReference type="InterPro" id="IPR052800">
    <property type="entry name" value="DNA_Repair_Helicase_ZGRF1"/>
</dbReference>
<dbReference type="GO" id="GO:0006302">
    <property type="term" value="P:double-strand break repair"/>
    <property type="evidence" value="ECO:0007669"/>
    <property type="project" value="TreeGrafter"/>
</dbReference>
<dbReference type="PANTHER" id="PTHR28535">
    <property type="entry name" value="ZINC FINGER GRF-TYPE CONTAINING 1"/>
    <property type="match status" value="1"/>
</dbReference>
<proteinExistence type="predicted"/>
<dbReference type="GO" id="GO:0035861">
    <property type="term" value="C:site of double-strand break"/>
    <property type="evidence" value="ECO:0007669"/>
    <property type="project" value="TreeGrafter"/>
</dbReference>
<dbReference type="EMBL" id="KI966453">
    <property type="protein sequence ID" value="EWC43756.1"/>
    <property type="molecule type" value="Genomic_DNA"/>
</dbReference>
<keyword evidence="4" id="KW-1185">Reference proteome</keyword>
<name>W7HIN2_9PEZI</name>
<dbReference type="GO" id="GO:0005634">
    <property type="term" value="C:nucleus"/>
    <property type="evidence" value="ECO:0007669"/>
    <property type="project" value="TreeGrafter"/>
</dbReference>
<feature type="compositionally biased region" description="Low complexity" evidence="1">
    <location>
        <begin position="207"/>
        <end position="216"/>
    </location>
</feature>
<feature type="domain" description="5'-3' DNA helicase ZGRF1-like N-terminal" evidence="2">
    <location>
        <begin position="15"/>
        <end position="94"/>
    </location>
</feature>
<feature type="compositionally biased region" description="Basic and acidic residues" evidence="1">
    <location>
        <begin position="513"/>
        <end position="523"/>
    </location>
</feature>
<dbReference type="Proteomes" id="UP000024837">
    <property type="component" value="Unassembled WGS sequence"/>
</dbReference>
<protein>
    <recommendedName>
        <fullName evidence="2">5'-3' DNA helicase ZGRF1-like N-terminal domain-containing protein</fullName>
    </recommendedName>
</protein>
<feature type="compositionally biased region" description="Basic residues" evidence="1">
    <location>
        <begin position="606"/>
        <end position="617"/>
    </location>
</feature>
<feature type="compositionally biased region" description="Basic and acidic residues" evidence="1">
    <location>
        <begin position="374"/>
        <end position="393"/>
    </location>
</feature>
<feature type="compositionally biased region" description="Polar residues" evidence="1">
    <location>
        <begin position="563"/>
        <end position="576"/>
    </location>
</feature>
<organism evidence="3 4">
    <name type="scientific">Drechslerella stenobrocha 248</name>
    <dbReference type="NCBI Taxonomy" id="1043628"/>
    <lineage>
        <taxon>Eukaryota</taxon>
        <taxon>Fungi</taxon>
        <taxon>Dikarya</taxon>
        <taxon>Ascomycota</taxon>
        <taxon>Pezizomycotina</taxon>
        <taxon>Orbiliomycetes</taxon>
        <taxon>Orbiliales</taxon>
        <taxon>Orbiliaceae</taxon>
        <taxon>Drechslerella</taxon>
    </lineage>
</organism>
<evidence type="ECO:0000313" key="3">
    <source>
        <dbReference type="EMBL" id="EWC43756.1"/>
    </source>
</evidence>
<feature type="region of interest" description="Disordered" evidence="1">
    <location>
        <begin position="200"/>
        <end position="246"/>
    </location>
</feature>
<feature type="region of interest" description="Disordered" evidence="1">
    <location>
        <begin position="104"/>
        <end position="176"/>
    </location>
</feature>
<dbReference type="InterPro" id="IPR018838">
    <property type="entry name" value="ZGRF1-like_N"/>
</dbReference>
<evidence type="ECO:0000256" key="1">
    <source>
        <dbReference type="SAM" id="MobiDB-lite"/>
    </source>
</evidence>
<dbReference type="AlphaFoldDB" id="W7HIN2"/>
<evidence type="ECO:0000313" key="4">
    <source>
        <dbReference type="Proteomes" id="UP000024837"/>
    </source>
</evidence>
<gene>
    <name evidence="3" type="ORF">DRE_07374</name>
</gene>
<feature type="compositionally biased region" description="Basic and acidic residues" evidence="1">
    <location>
        <begin position="494"/>
        <end position="504"/>
    </location>
</feature>
<feature type="region of interest" description="Disordered" evidence="1">
    <location>
        <begin position="468"/>
        <end position="673"/>
    </location>
</feature>
<accession>W7HIN2</accession>
<dbReference type="Pfam" id="PF10382">
    <property type="entry name" value="ZGRF1-like_N"/>
    <property type="match status" value="1"/>
</dbReference>